<reference evidence="1 2" key="1">
    <citation type="journal article" date="2014" name="Mol. Ecol.">
        <title>Evolution of Synechococcus.</title>
        <authorList>
            <person name="Dvorak P."/>
            <person name="Casamatta D."/>
            <person name="Hasler P."/>
            <person name="Poulickova A."/>
            <person name="Ondrej V."/>
            <person name="Sanges R."/>
        </authorList>
    </citation>
    <scope>NUCLEOTIDE SEQUENCE [LARGE SCALE GENOMIC DNA]</scope>
    <source>
        <strain evidence="1 2">CAUP A 1101</strain>
    </source>
</reference>
<organism evidence="1 2">
    <name type="scientific">Neosynechococcus sphagnicola sy1</name>
    <dbReference type="NCBI Taxonomy" id="1497020"/>
    <lineage>
        <taxon>Bacteria</taxon>
        <taxon>Bacillati</taxon>
        <taxon>Cyanobacteriota</taxon>
        <taxon>Cyanophyceae</taxon>
        <taxon>Neosynechococcales</taxon>
        <taxon>Neosynechococcaceae</taxon>
        <taxon>Neosynechococcus</taxon>
    </lineage>
</organism>
<dbReference type="STRING" id="1497020.DO97_03755"/>
<dbReference type="AlphaFoldDB" id="A0A098TLV6"/>
<dbReference type="EMBL" id="JJML01000017">
    <property type="protein sequence ID" value="KGF72852.1"/>
    <property type="molecule type" value="Genomic_DNA"/>
</dbReference>
<evidence type="ECO:0000313" key="2">
    <source>
        <dbReference type="Proteomes" id="UP000030170"/>
    </source>
</evidence>
<proteinExistence type="predicted"/>
<dbReference type="Proteomes" id="UP000030170">
    <property type="component" value="Unassembled WGS sequence"/>
</dbReference>
<keyword evidence="2" id="KW-1185">Reference proteome</keyword>
<sequence length="98" mass="10731">MIAQRGSSQAGLPVLPAFTQELPEVTLVTLEQPHPGFTQRQVCQMYGLSADNASRQKGFQGDSPGYIRNATGVDWVVQKQGMKNLYFPPVGWVPPEGE</sequence>
<evidence type="ECO:0000313" key="1">
    <source>
        <dbReference type="EMBL" id="KGF72852.1"/>
    </source>
</evidence>
<name>A0A098TLV6_9CYAN</name>
<comment type="caution">
    <text evidence="1">The sequence shown here is derived from an EMBL/GenBank/DDBJ whole genome shotgun (WGS) entry which is preliminary data.</text>
</comment>
<accession>A0A098TLV6</accession>
<protein>
    <submittedName>
        <fullName evidence="1">Uncharacterized protein</fullName>
    </submittedName>
</protein>
<gene>
    <name evidence="1" type="ORF">DO97_03755</name>
</gene>
<dbReference type="RefSeq" id="WP_036532493.1">
    <property type="nucleotide sequence ID" value="NZ_JJML01000017.1"/>
</dbReference>